<dbReference type="GeneID" id="120111947"/>
<sequence>MLRSLLRARRPICAASEGAPGDLLRSRIGERERARRRRRDPARDELFVQVPESSSWLDTASMPMVLTAVAVALFAKVLMMYDESKAQERLERKIQKAPPGTGTVRMLTREEWDEIQEIRPRTPFESKLARPNARIRTGEPVHLEDVKDWAIDVFSDALTRVEESAKQR</sequence>
<dbReference type="AlphaFoldDB" id="A0A8B9AQM8"/>
<dbReference type="Proteomes" id="UP000228380">
    <property type="component" value="Chromosome 1"/>
</dbReference>
<dbReference type="KEGG" id="pda:103716469"/>
<dbReference type="PANTHER" id="PTHR36008:SF1">
    <property type="entry name" value="OS09G0478400 PROTEIN"/>
    <property type="match status" value="1"/>
</dbReference>
<dbReference type="PANTHER" id="PTHR36008">
    <property type="entry name" value="OS09G0478400 PROTEIN"/>
    <property type="match status" value="1"/>
</dbReference>
<dbReference type="RefSeq" id="XP_008802699.2">
    <property type="nucleotide sequence ID" value="XM_008804477.3"/>
</dbReference>
<accession>A0A8B9AQM8</accession>
<evidence type="ECO:0000313" key="1">
    <source>
        <dbReference type="Proteomes" id="UP000228380"/>
    </source>
</evidence>
<gene>
    <name evidence="2" type="primary">LOC120111947</name>
</gene>
<dbReference type="RefSeq" id="XP_038986328.1">
    <property type="nucleotide sequence ID" value="XM_039130400.1"/>
</dbReference>
<proteinExistence type="predicted"/>
<dbReference type="OrthoDB" id="2018517at2759"/>
<keyword evidence="1" id="KW-1185">Reference proteome</keyword>
<organism evidence="1 2">
    <name type="scientific">Phoenix dactylifera</name>
    <name type="common">Date palm</name>
    <dbReference type="NCBI Taxonomy" id="42345"/>
    <lineage>
        <taxon>Eukaryota</taxon>
        <taxon>Viridiplantae</taxon>
        <taxon>Streptophyta</taxon>
        <taxon>Embryophyta</taxon>
        <taxon>Tracheophyta</taxon>
        <taxon>Spermatophyta</taxon>
        <taxon>Magnoliopsida</taxon>
        <taxon>Liliopsida</taxon>
        <taxon>Arecaceae</taxon>
        <taxon>Coryphoideae</taxon>
        <taxon>Phoeniceae</taxon>
        <taxon>Phoenix</taxon>
    </lineage>
</organism>
<reference evidence="1" key="1">
    <citation type="journal article" date="2019" name="Nat. Commun.">
        <title>Genome-wide association mapping of date palm fruit traits.</title>
        <authorList>
            <person name="Hazzouri K.M."/>
            <person name="Gros-Balthazard M."/>
            <person name="Flowers J.M."/>
            <person name="Copetti D."/>
            <person name="Lemansour A."/>
            <person name="Lebrun M."/>
            <person name="Masmoudi K."/>
            <person name="Ferrand S."/>
            <person name="Dhar M.I."/>
            <person name="Fresquez Z.A."/>
            <person name="Rosas U."/>
            <person name="Zhang J."/>
            <person name="Talag J."/>
            <person name="Lee S."/>
            <person name="Kudrna D."/>
            <person name="Powell R.F."/>
            <person name="Leitch I.J."/>
            <person name="Krueger R.R."/>
            <person name="Wing R.A."/>
            <person name="Amiri K.M.A."/>
            <person name="Purugganan M.D."/>
        </authorList>
    </citation>
    <scope>NUCLEOTIDE SEQUENCE [LARGE SCALE GENOMIC DNA]</scope>
    <source>
        <strain evidence="1">cv. Khalas</strain>
    </source>
</reference>
<reference evidence="2" key="2">
    <citation type="submission" date="2025-08" db="UniProtKB">
        <authorList>
            <consortium name="RefSeq"/>
        </authorList>
    </citation>
    <scope>IDENTIFICATION</scope>
    <source>
        <tissue evidence="2">Young leaves</tissue>
    </source>
</reference>
<name>A0A8B9AQM8_PHODC</name>
<dbReference type="KEGG" id="pda:120111947"/>
<evidence type="ECO:0000313" key="2">
    <source>
        <dbReference type="RefSeq" id="XP_038986328.1"/>
    </source>
</evidence>
<protein>
    <submittedName>
        <fullName evidence="2">Uncharacterized protein LOC120111947</fullName>
    </submittedName>
</protein>